<dbReference type="PANTHER" id="PTHR36312:SF5">
    <property type="entry name" value="PROTEIN TAP1-LIKE"/>
    <property type="match status" value="1"/>
</dbReference>
<gene>
    <name evidence="2" type="primary">TAP1_1</name>
    <name evidence="2" type="ORF">CASFOL_016513</name>
</gene>
<dbReference type="AlphaFoldDB" id="A0ABD3DCB9"/>
<proteinExistence type="predicted"/>
<sequence>MERKEIKLTALLLLIIMSTFSFRSTTAHYPPGTCIKRCLSECQLSGVDVSVCIKYCPVHCLPQHTSTKHHYCNLGCMLDECAKFTTDEKNMSDCVSKCNKSQCKIDL</sequence>
<reference evidence="3" key="1">
    <citation type="journal article" date="2024" name="IScience">
        <title>Strigolactones Initiate the Formation of Haustorium-like Structures in Castilleja.</title>
        <authorList>
            <person name="Buerger M."/>
            <person name="Peterson D."/>
            <person name="Chory J."/>
        </authorList>
    </citation>
    <scope>NUCLEOTIDE SEQUENCE [LARGE SCALE GENOMIC DNA]</scope>
</reference>
<dbReference type="PANTHER" id="PTHR36312">
    <property type="entry name" value="THIONIN-LIKE PROTEIN 1"/>
    <property type="match status" value="1"/>
</dbReference>
<keyword evidence="3" id="KW-1185">Reference proteome</keyword>
<dbReference type="Proteomes" id="UP001632038">
    <property type="component" value="Unassembled WGS sequence"/>
</dbReference>
<feature type="signal peptide" evidence="1">
    <location>
        <begin position="1"/>
        <end position="27"/>
    </location>
</feature>
<organism evidence="2 3">
    <name type="scientific">Castilleja foliolosa</name>
    <dbReference type="NCBI Taxonomy" id="1961234"/>
    <lineage>
        <taxon>Eukaryota</taxon>
        <taxon>Viridiplantae</taxon>
        <taxon>Streptophyta</taxon>
        <taxon>Embryophyta</taxon>
        <taxon>Tracheophyta</taxon>
        <taxon>Spermatophyta</taxon>
        <taxon>Magnoliopsida</taxon>
        <taxon>eudicotyledons</taxon>
        <taxon>Gunneridae</taxon>
        <taxon>Pentapetalae</taxon>
        <taxon>asterids</taxon>
        <taxon>lamiids</taxon>
        <taxon>Lamiales</taxon>
        <taxon>Orobanchaceae</taxon>
        <taxon>Pedicularideae</taxon>
        <taxon>Castillejinae</taxon>
        <taxon>Castilleja</taxon>
    </lineage>
</organism>
<dbReference type="InterPro" id="IPR038975">
    <property type="entry name" value="THNL"/>
</dbReference>
<dbReference type="EMBL" id="JAVIJP010000018">
    <property type="protein sequence ID" value="KAL3638606.1"/>
    <property type="molecule type" value="Genomic_DNA"/>
</dbReference>
<keyword evidence="1" id="KW-0732">Signal</keyword>
<feature type="chain" id="PRO_5044778046" evidence="1">
    <location>
        <begin position="28"/>
        <end position="107"/>
    </location>
</feature>
<evidence type="ECO:0000313" key="2">
    <source>
        <dbReference type="EMBL" id="KAL3638606.1"/>
    </source>
</evidence>
<protein>
    <submittedName>
        <fullName evidence="2">Protein tap1</fullName>
    </submittedName>
</protein>
<comment type="caution">
    <text evidence="2">The sequence shown here is derived from an EMBL/GenBank/DDBJ whole genome shotgun (WGS) entry which is preliminary data.</text>
</comment>
<name>A0ABD3DCB9_9LAMI</name>
<evidence type="ECO:0000313" key="3">
    <source>
        <dbReference type="Proteomes" id="UP001632038"/>
    </source>
</evidence>
<accession>A0ABD3DCB9</accession>
<evidence type="ECO:0000256" key="1">
    <source>
        <dbReference type="SAM" id="SignalP"/>
    </source>
</evidence>